<evidence type="ECO:0000256" key="11">
    <source>
        <dbReference type="ARBA" id="ARBA00023221"/>
    </source>
</evidence>
<keyword evidence="9" id="KW-0752">Steroid biosynthesis</keyword>
<dbReference type="SUPFAM" id="SSF54211">
    <property type="entry name" value="Ribosomal protein S5 domain 2-like"/>
    <property type="match status" value="1"/>
</dbReference>
<evidence type="ECO:0000256" key="9">
    <source>
        <dbReference type="ARBA" id="ARBA00022955"/>
    </source>
</evidence>
<evidence type="ECO:0000313" key="13">
    <source>
        <dbReference type="EMBL" id="ESL08186.1"/>
    </source>
</evidence>
<dbReference type="GO" id="GO:0004631">
    <property type="term" value="F:phosphomevalonate kinase activity"/>
    <property type="evidence" value="ECO:0007669"/>
    <property type="project" value="UniProtKB-EC"/>
</dbReference>
<evidence type="ECO:0000256" key="5">
    <source>
        <dbReference type="ARBA" id="ARBA00022679"/>
    </source>
</evidence>
<evidence type="ECO:0000256" key="2">
    <source>
        <dbReference type="ARBA" id="ARBA00006495"/>
    </source>
</evidence>
<keyword evidence="11" id="KW-0753">Steroid metabolism</keyword>
<gene>
    <name evidence="13" type="ORF">TRSC58_04115</name>
</gene>
<dbReference type="EC" id="2.7.4.2" evidence="3"/>
<dbReference type="PANTHER" id="PTHR31814:SF2">
    <property type="entry name" value="PHOSPHOMEVALONATE KINASE"/>
    <property type="match status" value="1"/>
</dbReference>
<evidence type="ECO:0000256" key="1">
    <source>
        <dbReference type="ARBA" id="ARBA00005017"/>
    </source>
</evidence>
<dbReference type="GO" id="GO:0005777">
    <property type="term" value="C:peroxisome"/>
    <property type="evidence" value="ECO:0007669"/>
    <property type="project" value="TreeGrafter"/>
</dbReference>
<evidence type="ECO:0000256" key="8">
    <source>
        <dbReference type="ARBA" id="ARBA00022840"/>
    </source>
</evidence>
<keyword evidence="8" id="KW-0067">ATP-binding</keyword>
<comment type="similarity">
    <text evidence="2">Belongs to the GHMP kinase family. Mevalonate kinase subfamily.</text>
</comment>
<dbReference type="Pfam" id="PF00288">
    <property type="entry name" value="GHMP_kinases_N"/>
    <property type="match status" value="1"/>
</dbReference>
<dbReference type="InterPro" id="IPR006204">
    <property type="entry name" value="GHMP_kinase_N_dom"/>
</dbReference>
<feature type="domain" description="GHMP kinase N-terminal" evidence="12">
    <location>
        <begin position="157"/>
        <end position="226"/>
    </location>
</feature>
<dbReference type="OrthoDB" id="10262935at2759"/>
<dbReference type="Proteomes" id="UP000031737">
    <property type="component" value="Unassembled WGS sequence"/>
</dbReference>
<dbReference type="Gene3D" id="3.30.230.10">
    <property type="match status" value="1"/>
</dbReference>
<evidence type="ECO:0000256" key="4">
    <source>
        <dbReference type="ARBA" id="ARBA00022516"/>
    </source>
</evidence>
<dbReference type="GO" id="GO:0019287">
    <property type="term" value="P:isopentenyl diphosphate biosynthetic process, mevalonate pathway"/>
    <property type="evidence" value="ECO:0007669"/>
    <property type="project" value="UniProtKB-UniPathway"/>
</dbReference>
<reference evidence="13 14" key="1">
    <citation type="submission" date="2013-07" db="EMBL/GenBank/DDBJ databases">
        <authorList>
            <person name="Stoco P.H."/>
            <person name="Wagner G."/>
            <person name="Gerber A."/>
            <person name="Zaha A."/>
            <person name="Thompson C."/>
            <person name="Bartholomeu D.C."/>
            <person name="Luckemeyer D.D."/>
            <person name="Bahia D."/>
            <person name="Loreto E."/>
            <person name="Prestes E.B."/>
            <person name="Lima F.M."/>
            <person name="Rodrigues-Luiz G."/>
            <person name="Vallejo G.A."/>
            <person name="Filho J.F."/>
            <person name="Monteiro K.M."/>
            <person name="Tyler K.M."/>
            <person name="de Almeida L.G."/>
            <person name="Ortiz M.F."/>
            <person name="Siervo M.A."/>
            <person name="de Moraes M.H."/>
            <person name="Cunha O.L."/>
            <person name="Mendonca-Neto R."/>
            <person name="Silva R."/>
            <person name="Teixeira S.M."/>
            <person name="Murta S.M."/>
            <person name="Sincero T.C."/>
            <person name="Mendes T.A."/>
            <person name="Urmenyi T.P."/>
            <person name="Silva V.G."/>
            <person name="da Rocha W.D."/>
            <person name="Andersson B."/>
            <person name="Romanha A.J."/>
            <person name="Steindel M."/>
            <person name="de Vasconcelos A.T."/>
            <person name="Grisard E.C."/>
        </authorList>
    </citation>
    <scope>NUCLEOTIDE SEQUENCE [LARGE SCALE GENOMIC DNA]</scope>
    <source>
        <strain evidence="13 14">SC58</strain>
    </source>
</reference>
<dbReference type="InterPro" id="IPR014721">
    <property type="entry name" value="Ribsml_uS5_D2-typ_fold_subgr"/>
</dbReference>
<evidence type="ECO:0000256" key="10">
    <source>
        <dbReference type="ARBA" id="ARBA00023098"/>
    </source>
</evidence>
<keyword evidence="4" id="KW-0444">Lipid biosynthesis</keyword>
<evidence type="ECO:0000256" key="6">
    <source>
        <dbReference type="ARBA" id="ARBA00022741"/>
    </source>
</evidence>
<dbReference type="Gene3D" id="3.30.70.890">
    <property type="entry name" value="GHMP kinase, C-terminal domain"/>
    <property type="match status" value="1"/>
</dbReference>
<dbReference type="VEuPathDB" id="TriTrypDB:TRSC58_04115"/>
<dbReference type="InterPro" id="IPR016005">
    <property type="entry name" value="Erg8"/>
</dbReference>
<keyword evidence="6" id="KW-0547">Nucleotide-binding</keyword>
<protein>
    <recommendedName>
        <fullName evidence="3">phosphomevalonate kinase</fullName>
        <ecNumber evidence="3">2.7.4.2</ecNumber>
    </recommendedName>
</protein>
<sequence length="472" mass="50880">MAMLTASSPGKVLILGGYLIVEAPNIGISVGTTARFETRLLSQRAAANGKCCVRIHSPHFGKVFEFECMVDNTPELTVSVAQTEGPPSPFLRYSLLYSVAAALAHGGYVFKELTLELLADNDFYSQRNYLMSQGKEVTVANLRSLPPHLPLVGDVSKTGLGSSAAMTTSMVACLYRTLTTHNSGGEGHETGDAAEKELVHRVAQVAHCVAQGKIGSGFDVYTATYGTSAYRRFPPQLIEKVMSGKEPPVNVVVSALVDCVSLEKEWVNCVPFQLPFGLRLLLGDVHQGGSGTPGMVSKVMAWRKSVASDPDSLWERVRENNEKYVESLKKLALQANTKAKEHMESLNVLKHVVLAQYSFKNDAERLWMEAAACASTTRRYLREMGQAASVEIEPEALSVLLDATYALPGVFAVGCPGAGGYDAVFALVLGEEACKAVEVFWEGYAAMHVCPLLAREDTAGLIYSSEEEIGGG</sequence>
<evidence type="ECO:0000259" key="12">
    <source>
        <dbReference type="Pfam" id="PF00288"/>
    </source>
</evidence>
<dbReference type="InterPro" id="IPR035102">
    <property type="entry name" value="Phosphomevalonate_kinase"/>
</dbReference>
<dbReference type="PIRSF" id="PIRSF017288">
    <property type="entry name" value="PMK_GHMP_euk"/>
    <property type="match status" value="1"/>
</dbReference>
<dbReference type="EMBL" id="AUPL01004115">
    <property type="protein sequence ID" value="ESL08186.1"/>
    <property type="molecule type" value="Genomic_DNA"/>
</dbReference>
<dbReference type="GO" id="GO:0005524">
    <property type="term" value="F:ATP binding"/>
    <property type="evidence" value="ECO:0007669"/>
    <property type="project" value="UniProtKB-KW"/>
</dbReference>
<dbReference type="UniPathway" id="UPA00057">
    <property type="reaction ID" value="UER00099"/>
</dbReference>
<evidence type="ECO:0000313" key="14">
    <source>
        <dbReference type="Proteomes" id="UP000031737"/>
    </source>
</evidence>
<dbReference type="InterPro" id="IPR036554">
    <property type="entry name" value="GHMP_kinase_C_sf"/>
</dbReference>
<dbReference type="GO" id="GO:0010142">
    <property type="term" value="P:farnesyl diphosphate biosynthetic process, mevalonate pathway"/>
    <property type="evidence" value="ECO:0007669"/>
    <property type="project" value="TreeGrafter"/>
</dbReference>
<keyword evidence="14" id="KW-1185">Reference proteome</keyword>
<dbReference type="AlphaFoldDB" id="A0A061J248"/>
<keyword evidence="7 13" id="KW-0418">Kinase</keyword>
<keyword evidence="10" id="KW-0443">Lipid metabolism</keyword>
<evidence type="ECO:0000256" key="7">
    <source>
        <dbReference type="ARBA" id="ARBA00022777"/>
    </source>
</evidence>
<proteinExistence type="inferred from homology"/>
<accession>A0A061J248</accession>
<dbReference type="InterPro" id="IPR020568">
    <property type="entry name" value="Ribosomal_Su5_D2-typ_SF"/>
</dbReference>
<dbReference type="GO" id="GO:0006694">
    <property type="term" value="P:steroid biosynthetic process"/>
    <property type="evidence" value="ECO:0007669"/>
    <property type="project" value="UniProtKB-KW"/>
</dbReference>
<organism evidence="13 14">
    <name type="scientific">Trypanosoma rangeli SC58</name>
    <dbReference type="NCBI Taxonomy" id="429131"/>
    <lineage>
        <taxon>Eukaryota</taxon>
        <taxon>Discoba</taxon>
        <taxon>Euglenozoa</taxon>
        <taxon>Kinetoplastea</taxon>
        <taxon>Metakinetoplastina</taxon>
        <taxon>Trypanosomatida</taxon>
        <taxon>Trypanosomatidae</taxon>
        <taxon>Trypanosoma</taxon>
        <taxon>Herpetosoma</taxon>
    </lineage>
</organism>
<dbReference type="PANTHER" id="PTHR31814">
    <property type="match status" value="1"/>
</dbReference>
<comment type="caution">
    <text evidence="13">The sequence shown here is derived from an EMBL/GenBank/DDBJ whole genome shotgun (WGS) entry which is preliminary data.</text>
</comment>
<keyword evidence="5" id="KW-0808">Transferase</keyword>
<comment type="pathway">
    <text evidence="1">Isoprenoid biosynthesis; isopentenyl diphosphate biosynthesis via mevalonate pathway; isopentenyl diphosphate from (R)-mevalonate: step 2/3.</text>
</comment>
<evidence type="ECO:0000256" key="3">
    <source>
        <dbReference type="ARBA" id="ARBA00012958"/>
    </source>
</evidence>
<name>A0A061J248_TRYRA</name>